<reference evidence="1 2" key="1">
    <citation type="journal article" date="2020" name="Microb. Ecol.">
        <title>Ecogenomics of the Marine Benthic Filamentous Cyanobacterium Adonisia.</title>
        <authorList>
            <person name="Walter J.M."/>
            <person name="Coutinho F.H."/>
            <person name="Leomil L."/>
            <person name="Hargreaves P.I."/>
            <person name="Campeao M.E."/>
            <person name="Vieira V.V."/>
            <person name="Silva B.S."/>
            <person name="Fistarol G.O."/>
            <person name="Salomon P.S."/>
            <person name="Sawabe T."/>
            <person name="Mino S."/>
            <person name="Hosokawa M."/>
            <person name="Miyashita H."/>
            <person name="Maruyama F."/>
            <person name="van Verk M.C."/>
            <person name="Dutilh B.E."/>
            <person name="Thompson C.C."/>
            <person name="Thompson F.L."/>
        </authorList>
    </citation>
    <scope>NUCLEOTIDE SEQUENCE [LARGE SCALE GENOMIC DNA]</scope>
    <source>
        <strain evidence="1 2">CCMR0081</strain>
    </source>
</reference>
<accession>A0A6M0RQP5</accession>
<comment type="caution">
    <text evidence="1">The sequence shown here is derived from an EMBL/GenBank/DDBJ whole genome shotgun (WGS) entry which is preliminary data.</text>
</comment>
<dbReference type="GO" id="GO:0003677">
    <property type="term" value="F:DNA binding"/>
    <property type="evidence" value="ECO:0007669"/>
    <property type="project" value="UniProtKB-KW"/>
</dbReference>
<sequence>MIRVLVTASRLRLAKLLEKGLQLQGWNTCVATTYNAVIEKVKHTPTDLVLVDADFFQAETLPLLAVLQQQRLPFVVIAKDYQVGGHDLRQATAAKDIFIKPFSTKHLITVLSQKITLEEY</sequence>
<keyword evidence="1" id="KW-0238">DNA-binding</keyword>
<dbReference type="SUPFAM" id="SSF52172">
    <property type="entry name" value="CheY-like"/>
    <property type="match status" value="1"/>
</dbReference>
<dbReference type="AlphaFoldDB" id="A0A6M0RQP5"/>
<dbReference type="Proteomes" id="UP000481033">
    <property type="component" value="Unassembled WGS sequence"/>
</dbReference>
<evidence type="ECO:0000313" key="2">
    <source>
        <dbReference type="Proteomes" id="UP000481033"/>
    </source>
</evidence>
<dbReference type="RefSeq" id="WP_163701215.1">
    <property type="nucleotide sequence ID" value="NZ_QXHD01000004.1"/>
</dbReference>
<protein>
    <submittedName>
        <fullName evidence="1">DNA-binding response regulator</fullName>
    </submittedName>
</protein>
<dbReference type="Gene3D" id="3.40.50.2300">
    <property type="match status" value="1"/>
</dbReference>
<dbReference type="InterPro" id="IPR011006">
    <property type="entry name" value="CheY-like_superfamily"/>
</dbReference>
<gene>
    <name evidence="1" type="ORF">DXZ20_23550</name>
</gene>
<evidence type="ECO:0000313" key="1">
    <source>
        <dbReference type="EMBL" id="NEZ58567.1"/>
    </source>
</evidence>
<organism evidence="1 2">
    <name type="scientific">Adonisia turfae CCMR0081</name>
    <dbReference type="NCBI Taxonomy" id="2292702"/>
    <lineage>
        <taxon>Bacteria</taxon>
        <taxon>Bacillati</taxon>
        <taxon>Cyanobacteriota</taxon>
        <taxon>Adonisia</taxon>
        <taxon>Adonisia turfae</taxon>
    </lineage>
</organism>
<name>A0A6M0RQP5_9CYAN</name>
<dbReference type="EMBL" id="QXHD01000004">
    <property type="protein sequence ID" value="NEZ58567.1"/>
    <property type="molecule type" value="Genomic_DNA"/>
</dbReference>
<proteinExistence type="predicted"/>
<keyword evidence="2" id="KW-1185">Reference proteome</keyword>